<sequence>IIDFRAMSLPDYSTLDDLELFRDEEKPAVGLPRPETQTTPLLIGEIKEESEDFDVIRIPRDNSLEQIEPLPSSNALFKFGEIKEEVVIKKEEVDDFDCIQPGEPIVDIFYPGSGTNRQIGEFGSCSDEMKQEVIDLEESGSEEKTARPRAQRKRKKAKFSYAPKGQSDYYKKKKLLQQQKQQELQNDVDELNQVYSGSSYLDDVNETTDGLMDNGEQLDDESLSTRPCYFCGEVTSVFYSTSMLTTRQRNIFIDSMMARTAIERDQRPAISEIIDRNYFCCKHFPAHYIHKNTPNPTFPTSRVSSEMQLQKHKTKWNKCDLCAVPIGPFRSSPEDPLEAREFMKSIVKMNAPQRTKFEFIRDKIGFFHSVCSKHFEDEQDFYGAEYDADVPSTSAAYSAVLQSLASPDCKDEIKEEESTPSTVNRKKKGMVKRQFYPPKGYYAKKLAEKKARAQEVPKRRMVSKPLSARPGTDRIAVEYVIDKKAAEENSTSDKKCRKCDLCDGQTANYVTSPIYSMFAKKFFDNLIWVTTHHKERIAWFLRIGKRATVCPRHLRQRATKLTKTPPHVVRQLCSGGSVPIPEELPELPKEEVPDTCPGVTSHDYDLREDKPPKRIFTL</sequence>
<comment type="caution">
    <text evidence="2">The sequence shown here is derived from an EMBL/GenBank/DDBJ whole genome shotgun (WGS) entry which is preliminary data.</text>
</comment>
<accession>A0AAN5C980</accession>
<evidence type="ECO:0000313" key="2">
    <source>
        <dbReference type="EMBL" id="GMR34517.1"/>
    </source>
</evidence>
<feature type="compositionally biased region" description="Basic residues" evidence="1">
    <location>
        <begin position="147"/>
        <end position="158"/>
    </location>
</feature>
<evidence type="ECO:0000256" key="1">
    <source>
        <dbReference type="SAM" id="MobiDB-lite"/>
    </source>
</evidence>
<proteinExistence type="predicted"/>
<dbReference type="Proteomes" id="UP001328107">
    <property type="component" value="Unassembled WGS sequence"/>
</dbReference>
<dbReference type="AlphaFoldDB" id="A0AAN5C980"/>
<gene>
    <name evidence="2" type="ORF">PMAYCL1PPCAC_04712</name>
</gene>
<protein>
    <submittedName>
        <fullName evidence="2">Uncharacterized protein</fullName>
    </submittedName>
</protein>
<evidence type="ECO:0000313" key="3">
    <source>
        <dbReference type="Proteomes" id="UP001328107"/>
    </source>
</evidence>
<organism evidence="2 3">
    <name type="scientific">Pristionchus mayeri</name>
    <dbReference type="NCBI Taxonomy" id="1317129"/>
    <lineage>
        <taxon>Eukaryota</taxon>
        <taxon>Metazoa</taxon>
        <taxon>Ecdysozoa</taxon>
        <taxon>Nematoda</taxon>
        <taxon>Chromadorea</taxon>
        <taxon>Rhabditida</taxon>
        <taxon>Rhabditina</taxon>
        <taxon>Diplogasteromorpha</taxon>
        <taxon>Diplogasteroidea</taxon>
        <taxon>Neodiplogasteridae</taxon>
        <taxon>Pristionchus</taxon>
    </lineage>
</organism>
<reference evidence="3" key="1">
    <citation type="submission" date="2022-10" db="EMBL/GenBank/DDBJ databases">
        <title>Genome assembly of Pristionchus species.</title>
        <authorList>
            <person name="Yoshida K."/>
            <person name="Sommer R.J."/>
        </authorList>
    </citation>
    <scope>NUCLEOTIDE SEQUENCE [LARGE SCALE GENOMIC DNA]</scope>
    <source>
        <strain evidence="3">RS5460</strain>
    </source>
</reference>
<dbReference type="EMBL" id="BTRK01000002">
    <property type="protein sequence ID" value="GMR34517.1"/>
    <property type="molecule type" value="Genomic_DNA"/>
</dbReference>
<name>A0AAN5C980_9BILA</name>
<keyword evidence="3" id="KW-1185">Reference proteome</keyword>
<feature type="region of interest" description="Disordered" evidence="1">
    <location>
        <begin position="135"/>
        <end position="163"/>
    </location>
</feature>
<feature type="non-terminal residue" evidence="2">
    <location>
        <position position="1"/>
    </location>
</feature>